<reference evidence="1" key="1">
    <citation type="submission" date="2023-07" db="EMBL/GenBank/DDBJ databases">
        <authorList>
            <consortium name="AG Swart"/>
            <person name="Singh M."/>
            <person name="Singh A."/>
            <person name="Seah K."/>
            <person name="Emmerich C."/>
        </authorList>
    </citation>
    <scope>NUCLEOTIDE SEQUENCE</scope>
    <source>
        <strain evidence="1">DP1</strain>
    </source>
</reference>
<dbReference type="AlphaFoldDB" id="A0AAD1UNW9"/>
<keyword evidence="2" id="KW-1185">Reference proteome</keyword>
<organism evidence="1 2">
    <name type="scientific">Euplotes crassus</name>
    <dbReference type="NCBI Taxonomy" id="5936"/>
    <lineage>
        <taxon>Eukaryota</taxon>
        <taxon>Sar</taxon>
        <taxon>Alveolata</taxon>
        <taxon>Ciliophora</taxon>
        <taxon>Intramacronucleata</taxon>
        <taxon>Spirotrichea</taxon>
        <taxon>Hypotrichia</taxon>
        <taxon>Euplotida</taxon>
        <taxon>Euplotidae</taxon>
        <taxon>Moneuplotes</taxon>
    </lineage>
</organism>
<comment type="caution">
    <text evidence="1">The sequence shown here is derived from an EMBL/GenBank/DDBJ whole genome shotgun (WGS) entry which is preliminary data.</text>
</comment>
<accession>A0AAD1UNW9</accession>
<gene>
    <name evidence="1" type="ORF">ECRASSUSDP1_LOCUS12677</name>
</gene>
<dbReference type="EMBL" id="CAMPGE010012587">
    <property type="protein sequence ID" value="CAI2371356.1"/>
    <property type="molecule type" value="Genomic_DNA"/>
</dbReference>
<name>A0AAD1UNW9_EUPCR</name>
<evidence type="ECO:0000313" key="1">
    <source>
        <dbReference type="EMBL" id="CAI2371356.1"/>
    </source>
</evidence>
<proteinExistence type="predicted"/>
<evidence type="ECO:0000313" key="2">
    <source>
        <dbReference type="Proteomes" id="UP001295684"/>
    </source>
</evidence>
<sequence>MQARMLKPCSRVIDRSFRGRRIAEAARVCEDKSVCHICISWVFVDPIFYKFRMNLSNLMAELASEVGLFWLCFRVIRLEKFIYLAHQDNLIIELCCNEIEIFDRFGNISWQRIYHSFTCFSSRKLSS</sequence>
<dbReference type="Proteomes" id="UP001295684">
    <property type="component" value="Unassembled WGS sequence"/>
</dbReference>
<protein>
    <submittedName>
        <fullName evidence="1">Uncharacterized protein</fullName>
    </submittedName>
</protein>